<gene>
    <name evidence="1" type="ORF">GII30_03130</name>
</gene>
<organism evidence="1">
    <name type="scientific">Gordonia amarae</name>
    <dbReference type="NCBI Taxonomy" id="36821"/>
    <lineage>
        <taxon>Bacteria</taxon>
        <taxon>Bacillati</taxon>
        <taxon>Actinomycetota</taxon>
        <taxon>Actinomycetes</taxon>
        <taxon>Mycobacteriales</taxon>
        <taxon>Gordoniaceae</taxon>
        <taxon>Gordonia</taxon>
    </lineage>
</organism>
<dbReference type="PANTHER" id="PTHR31435">
    <property type="entry name" value="PROTEIN NATD1"/>
    <property type="match status" value="1"/>
</dbReference>
<dbReference type="InterPro" id="IPR045057">
    <property type="entry name" value="Gcn5-rel_NAT"/>
</dbReference>
<dbReference type="InterPro" id="IPR016181">
    <property type="entry name" value="Acyl_CoA_acyltransferase"/>
</dbReference>
<dbReference type="Pfam" id="PF14542">
    <property type="entry name" value="Acetyltransf_CG"/>
    <property type="match status" value="1"/>
</dbReference>
<evidence type="ECO:0000313" key="1">
    <source>
        <dbReference type="EMBL" id="QHN38304.1"/>
    </source>
</evidence>
<proteinExistence type="predicted"/>
<sequence length="116" mass="12817">MQRKTQPARPTQSAQAVLHQISQVVHNAERDRFELWVAGDLVGVLGYSSEIIDGKPTISVMHTVIYDEYTGQGLGSRLVRGLVGYVKHCDARLRPVCSFTKRYVDAHPGVVELAAV</sequence>
<dbReference type="EMBL" id="CP045810">
    <property type="protein sequence ID" value="QHN38304.1"/>
    <property type="molecule type" value="Genomic_DNA"/>
</dbReference>
<dbReference type="InterPro" id="IPR031165">
    <property type="entry name" value="GNAT_YJDJ"/>
</dbReference>
<dbReference type="PANTHER" id="PTHR31435:SF10">
    <property type="entry name" value="BSR4717 PROTEIN"/>
    <property type="match status" value="1"/>
</dbReference>
<protein>
    <submittedName>
        <fullName evidence="1">N-acetyltransferase</fullName>
    </submittedName>
</protein>
<accession>A0A857LHY7</accession>
<name>A0A857LHY7_9ACTN</name>
<reference evidence="1" key="1">
    <citation type="journal article" date="2021" name="Nat. Microbiol.">
        <title>Cocultivation of an ultrasmall environmental parasitic bacterium with lytic ability against bacteria associated with wastewater foams.</title>
        <authorList>
            <person name="Batinovic S."/>
            <person name="Rose J.J.A."/>
            <person name="Ratcliffe J."/>
            <person name="Seviour R.J."/>
            <person name="Petrovski S."/>
        </authorList>
    </citation>
    <scope>NUCLEOTIDE SEQUENCE</scope>
    <source>
        <strain evidence="1">CON44</strain>
    </source>
</reference>
<dbReference type="AlphaFoldDB" id="A0A857LHY7"/>
<dbReference type="SUPFAM" id="SSF55729">
    <property type="entry name" value="Acyl-CoA N-acyltransferases (Nat)"/>
    <property type="match status" value="1"/>
</dbReference>
<dbReference type="PROSITE" id="PS51729">
    <property type="entry name" value="GNAT_YJDJ"/>
    <property type="match status" value="1"/>
</dbReference>
<dbReference type="Gene3D" id="3.40.630.30">
    <property type="match status" value="1"/>
</dbReference>
<dbReference type="RefSeq" id="WP_005191794.1">
    <property type="nucleotide sequence ID" value="NZ_CP045804.1"/>
</dbReference>